<gene>
    <name evidence="3" type="ORF">CPB83DRAFT_863852</name>
</gene>
<keyword evidence="4" id="KW-1185">Reference proteome</keyword>
<dbReference type="EMBL" id="MU157931">
    <property type="protein sequence ID" value="KAF9522894.1"/>
    <property type="molecule type" value="Genomic_DNA"/>
</dbReference>
<dbReference type="Proteomes" id="UP000807306">
    <property type="component" value="Unassembled WGS sequence"/>
</dbReference>
<comment type="caution">
    <text evidence="3">The sequence shown here is derived from an EMBL/GenBank/DDBJ whole genome shotgun (WGS) entry which is preliminary data.</text>
</comment>
<evidence type="ECO:0000313" key="3">
    <source>
        <dbReference type="EMBL" id="KAF9522894.1"/>
    </source>
</evidence>
<name>A0A9P6E5P8_9AGAR</name>
<dbReference type="NCBIfam" id="TIGR02231">
    <property type="entry name" value="mucoidy inhibitor MuiA family protein"/>
    <property type="match status" value="1"/>
</dbReference>
<protein>
    <submittedName>
        <fullName evidence="3">Mucoidy inhibitor A</fullName>
    </submittedName>
</protein>
<dbReference type="PANTHER" id="PTHR31005:SF8">
    <property type="entry name" value="DUF4139 DOMAIN-CONTAINING PROTEIN"/>
    <property type="match status" value="1"/>
</dbReference>
<dbReference type="InterPro" id="IPR011935">
    <property type="entry name" value="CHP02231"/>
</dbReference>
<dbReference type="InterPro" id="IPR025554">
    <property type="entry name" value="DUF4140"/>
</dbReference>
<evidence type="ECO:0000259" key="1">
    <source>
        <dbReference type="Pfam" id="PF13598"/>
    </source>
</evidence>
<evidence type="ECO:0000313" key="4">
    <source>
        <dbReference type="Proteomes" id="UP000807306"/>
    </source>
</evidence>
<accession>A0A9P6E5P8</accession>
<proteinExistence type="predicted"/>
<dbReference type="Pfam" id="PF13598">
    <property type="entry name" value="DUF4139"/>
    <property type="match status" value="1"/>
</dbReference>
<evidence type="ECO:0000259" key="2">
    <source>
        <dbReference type="Pfam" id="PF13600"/>
    </source>
</evidence>
<dbReference type="Pfam" id="PF13600">
    <property type="entry name" value="DUF4140"/>
    <property type="match status" value="1"/>
</dbReference>
<reference evidence="3" key="1">
    <citation type="submission" date="2020-11" db="EMBL/GenBank/DDBJ databases">
        <authorList>
            <consortium name="DOE Joint Genome Institute"/>
            <person name="Ahrendt S."/>
            <person name="Riley R."/>
            <person name="Andreopoulos W."/>
            <person name="Labutti K."/>
            <person name="Pangilinan J."/>
            <person name="Ruiz-Duenas F.J."/>
            <person name="Barrasa J.M."/>
            <person name="Sanchez-Garcia M."/>
            <person name="Camarero S."/>
            <person name="Miyauchi S."/>
            <person name="Serrano A."/>
            <person name="Linde D."/>
            <person name="Babiker R."/>
            <person name="Drula E."/>
            <person name="Ayuso-Fernandez I."/>
            <person name="Pacheco R."/>
            <person name="Padilla G."/>
            <person name="Ferreira P."/>
            <person name="Barriuso J."/>
            <person name="Kellner H."/>
            <person name="Castanera R."/>
            <person name="Alfaro M."/>
            <person name="Ramirez L."/>
            <person name="Pisabarro A.G."/>
            <person name="Kuo A."/>
            <person name="Tritt A."/>
            <person name="Lipzen A."/>
            <person name="He G."/>
            <person name="Yan M."/>
            <person name="Ng V."/>
            <person name="Cullen D."/>
            <person name="Martin F."/>
            <person name="Rosso M.-N."/>
            <person name="Henrissat B."/>
            <person name="Hibbett D."/>
            <person name="Martinez A.T."/>
            <person name="Grigoriev I.V."/>
        </authorList>
    </citation>
    <scope>NUCLEOTIDE SEQUENCE</scope>
    <source>
        <strain evidence="3">CBS 506.95</strain>
    </source>
</reference>
<dbReference type="InterPro" id="IPR037291">
    <property type="entry name" value="DUF4139"/>
</dbReference>
<dbReference type="PANTHER" id="PTHR31005">
    <property type="entry name" value="DUF4139 DOMAIN-CONTAINING PROTEIN"/>
    <property type="match status" value="1"/>
</dbReference>
<organism evidence="3 4">
    <name type="scientific">Crepidotus variabilis</name>
    <dbReference type="NCBI Taxonomy" id="179855"/>
    <lineage>
        <taxon>Eukaryota</taxon>
        <taxon>Fungi</taxon>
        <taxon>Dikarya</taxon>
        <taxon>Basidiomycota</taxon>
        <taxon>Agaricomycotina</taxon>
        <taxon>Agaricomycetes</taxon>
        <taxon>Agaricomycetidae</taxon>
        <taxon>Agaricales</taxon>
        <taxon>Agaricineae</taxon>
        <taxon>Crepidotaceae</taxon>
        <taxon>Crepidotus</taxon>
    </lineage>
</organism>
<dbReference type="OrthoDB" id="10068793at2759"/>
<feature type="domain" description="DUF4140" evidence="2">
    <location>
        <begin position="28"/>
        <end position="124"/>
    </location>
</feature>
<dbReference type="AlphaFoldDB" id="A0A9P6E5P8"/>
<sequence length="564" mass="61913">MAGTTSASPSTTNVVHVNSQKESEITNVNLYSGLAEITRVFKISVAQGMNELILTNLPDVLKYDSLRVSGKGPGTIHNVKISVASVSDGHQSARLSTLVDQKEDVEHAIERSKRCITGLEHYLKTIDARNVDATKLSEFVDGYDSATGKYDARLKSLQKELPKLDEEIDAERSALARQAHFECRLRKIVSVGFVADESGDIEIQTIYFVSNADWKAAYDIRVSTQPTDDMIHFCYKASIQQNTGEPWTNVPLILQTTKPSLSFRIPTLDPWSVSIYVPPPQRTAEETLESDDDMGFGLFDDGPVSTTAVTSISQKSDLNTSYRIPGMCNIATHTQDWQTITVQELEFPKKLLWLSVPKKDPKVHLTVDVTNKSDYTLVGGNANVFVDGSFLSSIYLAQVNPQDTFNCPLGVDQALRVTYSPLAVKKYESGFYTKTSNHLFTQRIAIASTKTTTVDDLTILDHVPFSENKSVTVSLKSPALRLPEPEDPDADSGRSNDVSATVKVENGVVASWHDVNKSGDPQALGKDGMMKWVCSLAPSQKLNLLLQWEVSAPVHATVTGLPAA</sequence>
<feature type="domain" description="DUF4139" evidence="1">
    <location>
        <begin position="204"/>
        <end position="553"/>
    </location>
</feature>